<dbReference type="EMBL" id="GL379992">
    <property type="protein sequence ID" value="EGT41311.1"/>
    <property type="molecule type" value="Genomic_DNA"/>
</dbReference>
<dbReference type="HOGENOM" id="CLU_2760066_0_0_1"/>
<evidence type="ECO:0000313" key="1">
    <source>
        <dbReference type="EMBL" id="EGT41311.1"/>
    </source>
</evidence>
<protein>
    <submittedName>
        <fullName evidence="1">Uncharacterized protein</fullName>
    </submittedName>
</protein>
<gene>
    <name evidence="1" type="ORF">CAEBREN_14775</name>
</gene>
<dbReference type="InParanoid" id="G0NZS8"/>
<reference evidence="2" key="1">
    <citation type="submission" date="2011-07" db="EMBL/GenBank/DDBJ databases">
        <authorList>
            <consortium name="Caenorhabditis brenneri Sequencing and Analysis Consortium"/>
            <person name="Wilson R.K."/>
        </authorList>
    </citation>
    <scope>NUCLEOTIDE SEQUENCE [LARGE SCALE GENOMIC DNA]</scope>
    <source>
        <strain evidence="2">PB2801</strain>
    </source>
</reference>
<keyword evidence="2" id="KW-1185">Reference proteome</keyword>
<organism evidence="2">
    <name type="scientific">Caenorhabditis brenneri</name>
    <name type="common">Nematode worm</name>
    <dbReference type="NCBI Taxonomy" id="135651"/>
    <lineage>
        <taxon>Eukaryota</taxon>
        <taxon>Metazoa</taxon>
        <taxon>Ecdysozoa</taxon>
        <taxon>Nematoda</taxon>
        <taxon>Chromadorea</taxon>
        <taxon>Rhabditida</taxon>
        <taxon>Rhabditina</taxon>
        <taxon>Rhabditomorpha</taxon>
        <taxon>Rhabditoidea</taxon>
        <taxon>Rhabditidae</taxon>
        <taxon>Peloderinae</taxon>
        <taxon>Caenorhabditis</taxon>
    </lineage>
</organism>
<dbReference type="Proteomes" id="UP000008068">
    <property type="component" value="Unassembled WGS sequence"/>
</dbReference>
<name>G0NZS8_CAEBE</name>
<accession>G0NZS8</accession>
<sequence>MEPFLLFAHISIIFPICNRKIFSLEILLKDLIKAVNIVTIHVSKVLGCKESLAPMLIFCSRKFWNFPEFF</sequence>
<dbReference type="AlphaFoldDB" id="G0NZS8"/>
<evidence type="ECO:0000313" key="2">
    <source>
        <dbReference type="Proteomes" id="UP000008068"/>
    </source>
</evidence>
<proteinExistence type="predicted"/>